<comment type="caution">
    <text evidence="15">The sequence shown here is derived from an EMBL/GenBank/DDBJ whole genome shotgun (WGS) entry which is preliminary data.</text>
</comment>
<feature type="domain" description="PAC" evidence="13">
    <location>
        <begin position="722"/>
        <end position="776"/>
    </location>
</feature>
<accession>A0A1J5TFA5</accession>
<dbReference type="Gene3D" id="1.10.287.130">
    <property type="match status" value="1"/>
</dbReference>
<gene>
    <name evidence="15" type="primary">barA_4</name>
    <name evidence="15" type="ORF">GALL_41390</name>
</gene>
<evidence type="ECO:0000256" key="8">
    <source>
        <dbReference type="ARBA" id="ARBA00023012"/>
    </source>
</evidence>
<dbReference type="SUPFAM" id="SSF55785">
    <property type="entry name" value="PYP-like sensor domain (PAS domain)"/>
    <property type="match status" value="2"/>
</dbReference>
<dbReference type="SMART" id="SM00091">
    <property type="entry name" value="PAS"/>
    <property type="match status" value="2"/>
</dbReference>
<dbReference type="InterPro" id="IPR013655">
    <property type="entry name" value="PAS_fold_3"/>
</dbReference>
<protein>
    <recommendedName>
        <fullName evidence="2">histidine kinase</fullName>
        <ecNumber evidence="2">2.7.13.3</ecNumber>
    </recommendedName>
</protein>
<keyword evidence="4 15" id="KW-0808">Transferase</keyword>
<dbReference type="Pfam" id="PF00072">
    <property type="entry name" value="Response_reg"/>
    <property type="match status" value="1"/>
</dbReference>
<dbReference type="CDD" id="cd00082">
    <property type="entry name" value="HisKA"/>
    <property type="match status" value="1"/>
</dbReference>
<keyword evidence="9" id="KW-0472">Membrane</keyword>
<evidence type="ECO:0000256" key="6">
    <source>
        <dbReference type="ARBA" id="ARBA00022777"/>
    </source>
</evidence>
<dbReference type="Gene3D" id="3.40.50.2300">
    <property type="match status" value="2"/>
</dbReference>
<dbReference type="InterPro" id="IPR000014">
    <property type="entry name" value="PAS"/>
</dbReference>
<dbReference type="PROSITE" id="PS50110">
    <property type="entry name" value="RESPONSE_REGULATORY"/>
    <property type="match status" value="2"/>
</dbReference>
<evidence type="ECO:0000259" key="14">
    <source>
        <dbReference type="PROSITE" id="PS50839"/>
    </source>
</evidence>
<evidence type="ECO:0000256" key="2">
    <source>
        <dbReference type="ARBA" id="ARBA00012438"/>
    </source>
</evidence>
<feature type="transmembrane region" description="Helical" evidence="9">
    <location>
        <begin position="145"/>
        <end position="167"/>
    </location>
</feature>
<proteinExistence type="predicted"/>
<dbReference type="Pfam" id="PF08447">
    <property type="entry name" value="PAS_3"/>
    <property type="match status" value="1"/>
</dbReference>
<sequence length="1303" mass="143070">MPRRTPIETASMVMAATLVGIGVLSWAAWALQLRVLLEPFGPLPPTKVNEAVCWVLIGLALLGVHLRLPKSALIAIPAAAIGGLTLAEHVFHLNLHIDQLLSRDFLMVDPDQAGRMSTMSAGCILLSSATLLWRLTEKGQRTRLFTEAVCGSVVFSVGFSTLMGYAVNLPAVYRWGTSTPTAAVSAIALLLVGASLLGNAWRASYRAEGGPPIWSAMPPVIACLTMTVILWIGMREREYLYLSNNTQNALNTMTSLVDLEMKQIGNDVEEHLAAPWSGSDTQMSASWEADAESFLELRREFGCVAVLWLDAQGRTQWVFPTVGNEGMIGFNALGDQASASAIRVAQARGRPAFSQTLSLPLHGRGFAVYAPVTNQGHLEGFVCAEFTYEGFFTAIDRRRKFSADYDLLIVINGTPIYGNLKPDAVATNPYALEQTAIIEDRRVRLAIAPNRTYLLQQRRFLPELTLLSGLGITLLLGLSVHFARTARSGMLLSQQSNRRLLAENDERRRIEERLKTSDERLRLALDSTGVGIFEWNVASGYVYYSTGLWIMLGYEPNRMAATPDSLQSLIHPEDLPNYRRRVEAQLSGTTPFIDPEFRLRSRAGEWRWVNIRAKSVASLPSGAPTRILGTLQDVTARREAEEALRASQAATRKLSLVAARTDNLVIIFSPDGRVEWVNESFSRLTEYALTDIAGKRPAEFLSGPDTDPRSIGRIRNAISQGQPISTDIVQYSRSGRKFHLSYDIQPVRNKASEIENFIAVASDITARVETEQALRRAKSEADAASRAKSEFLASMSHEIRTPMNGVIGMTALLLETNLNQEQREFVNTIRHSGEALLTIINDILDFSKIESGKMELERMPFDLSICVEEAIELFAVQAAAKRLELAYHVDRDVPATVLGDVTRLRQVLVNLVNNAIKFTQKGSISVEVRRAPGDPAELGVPPGRELLEFTVRDTGIGIPPDRVNRLFKVFSQVDSSTTRKYGGTGLGLAICERLCSLMGGTIRVESTEGAGSAFVFTIQTEAAPNVHAERLPPLPPALQQRRMLAIEDHPVAQRRLCSLLEAWGVNVAATSDPADAQKLAATSNEPPSLVLVDYDVSQPDACFERLSSIRAPRLVMLPFGFAPPDTPSDGNAYAFIAKPIRSGSLYQTISNIFTGAQAASASADQPSHEPLLGEQFPLDVLLVEDNPVNQKVALRFLERLGYRAHSANNGVEAVAAVERHPYHLVLMDLQMPEMDGLEASRQIRQRILPSRQPKIIALTANALHGDRELCIAAGMDDYITKPVKLAEIAEAIRRHFGTAKPVA</sequence>
<dbReference type="PROSITE" id="PS50109">
    <property type="entry name" value="HIS_KIN"/>
    <property type="match status" value="1"/>
</dbReference>
<dbReference type="Gene3D" id="3.30.565.10">
    <property type="entry name" value="Histidine kinase-like ATPase, C-terminal domain"/>
    <property type="match status" value="1"/>
</dbReference>
<feature type="domain" description="Histidine kinase" evidence="10">
    <location>
        <begin position="794"/>
        <end position="1022"/>
    </location>
</feature>
<dbReference type="PROSITE" id="PS50112">
    <property type="entry name" value="PAS"/>
    <property type="match status" value="2"/>
</dbReference>
<dbReference type="SUPFAM" id="SSF55874">
    <property type="entry name" value="ATPase domain of HSP90 chaperone/DNA topoisomerase II/histidine kinase"/>
    <property type="match status" value="1"/>
</dbReference>
<dbReference type="SMART" id="SM00086">
    <property type="entry name" value="PAC"/>
    <property type="match status" value="2"/>
</dbReference>
<dbReference type="SMART" id="SM00388">
    <property type="entry name" value="HisKA"/>
    <property type="match status" value="1"/>
</dbReference>
<comment type="catalytic activity">
    <reaction evidence="1">
        <text>ATP + protein L-histidine = ADP + protein N-phospho-L-histidine.</text>
        <dbReference type="EC" id="2.7.13.3"/>
    </reaction>
</comment>
<dbReference type="InterPro" id="IPR006189">
    <property type="entry name" value="CHASE_dom"/>
</dbReference>
<dbReference type="CDD" id="cd17546">
    <property type="entry name" value="REC_hyHK_CKI1_RcsC-like"/>
    <property type="match status" value="1"/>
</dbReference>
<dbReference type="PANTHER" id="PTHR45339:SF1">
    <property type="entry name" value="HYBRID SIGNAL TRANSDUCTION HISTIDINE KINASE J"/>
    <property type="match status" value="1"/>
</dbReference>
<dbReference type="GO" id="GO:0000155">
    <property type="term" value="F:phosphorelay sensor kinase activity"/>
    <property type="evidence" value="ECO:0007669"/>
    <property type="project" value="InterPro"/>
</dbReference>
<dbReference type="InterPro" id="IPR005467">
    <property type="entry name" value="His_kinase_dom"/>
</dbReference>
<dbReference type="CDD" id="cd00130">
    <property type="entry name" value="PAS"/>
    <property type="match status" value="2"/>
</dbReference>
<evidence type="ECO:0000256" key="5">
    <source>
        <dbReference type="ARBA" id="ARBA00022741"/>
    </source>
</evidence>
<dbReference type="SMART" id="SM01079">
    <property type="entry name" value="CHASE"/>
    <property type="match status" value="1"/>
</dbReference>
<dbReference type="Pfam" id="PF02518">
    <property type="entry name" value="HATPase_c"/>
    <property type="match status" value="1"/>
</dbReference>
<keyword evidence="8" id="KW-0902">Two-component regulatory system</keyword>
<evidence type="ECO:0000259" key="11">
    <source>
        <dbReference type="PROSITE" id="PS50110"/>
    </source>
</evidence>
<dbReference type="Pfam" id="PF00512">
    <property type="entry name" value="HisKA"/>
    <property type="match status" value="1"/>
</dbReference>
<dbReference type="InterPro" id="IPR011006">
    <property type="entry name" value="CheY-like_superfamily"/>
</dbReference>
<dbReference type="PRINTS" id="PR00344">
    <property type="entry name" value="BCTRLSENSOR"/>
</dbReference>
<dbReference type="InterPro" id="IPR003594">
    <property type="entry name" value="HATPase_dom"/>
</dbReference>
<dbReference type="InterPro" id="IPR001610">
    <property type="entry name" value="PAC"/>
</dbReference>
<keyword evidence="9" id="KW-0812">Transmembrane</keyword>
<feature type="transmembrane region" description="Helical" evidence="9">
    <location>
        <begin position="179"/>
        <end position="201"/>
    </location>
</feature>
<feature type="domain" description="Response regulatory" evidence="11">
    <location>
        <begin position="1179"/>
        <end position="1296"/>
    </location>
</feature>
<evidence type="ECO:0000256" key="4">
    <source>
        <dbReference type="ARBA" id="ARBA00022679"/>
    </source>
</evidence>
<feature type="domain" description="PAC" evidence="13">
    <location>
        <begin position="593"/>
        <end position="646"/>
    </location>
</feature>
<evidence type="ECO:0000259" key="12">
    <source>
        <dbReference type="PROSITE" id="PS50112"/>
    </source>
</evidence>
<dbReference type="GO" id="GO:0005524">
    <property type="term" value="F:ATP binding"/>
    <property type="evidence" value="ECO:0007669"/>
    <property type="project" value="UniProtKB-KW"/>
</dbReference>
<dbReference type="InterPro" id="IPR003661">
    <property type="entry name" value="HisK_dim/P_dom"/>
</dbReference>
<feature type="transmembrane region" description="Helical" evidence="9">
    <location>
        <begin position="73"/>
        <end position="93"/>
    </location>
</feature>
<dbReference type="CDD" id="cd16922">
    <property type="entry name" value="HATPase_EvgS-ArcB-TorS-like"/>
    <property type="match status" value="1"/>
</dbReference>
<evidence type="ECO:0000256" key="1">
    <source>
        <dbReference type="ARBA" id="ARBA00000085"/>
    </source>
</evidence>
<dbReference type="PANTHER" id="PTHR45339">
    <property type="entry name" value="HYBRID SIGNAL TRANSDUCTION HISTIDINE KINASE J"/>
    <property type="match status" value="1"/>
</dbReference>
<dbReference type="Gene3D" id="3.30.450.20">
    <property type="entry name" value="PAS domain"/>
    <property type="match status" value="2"/>
</dbReference>
<evidence type="ECO:0000259" key="10">
    <source>
        <dbReference type="PROSITE" id="PS50109"/>
    </source>
</evidence>
<reference evidence="15" key="1">
    <citation type="submission" date="2016-10" db="EMBL/GenBank/DDBJ databases">
        <title>Sequence of Gallionella enrichment culture.</title>
        <authorList>
            <person name="Poehlein A."/>
            <person name="Muehling M."/>
            <person name="Daniel R."/>
        </authorList>
    </citation>
    <scope>NUCLEOTIDE SEQUENCE</scope>
</reference>
<keyword evidence="6 15" id="KW-0418">Kinase</keyword>
<keyword evidence="7" id="KW-0067">ATP-binding</keyword>
<dbReference type="SUPFAM" id="SSF52172">
    <property type="entry name" value="CheY-like"/>
    <property type="match status" value="2"/>
</dbReference>
<feature type="domain" description="CHASE" evidence="14">
    <location>
        <begin position="317"/>
        <end position="397"/>
    </location>
</feature>
<keyword evidence="5" id="KW-0547">Nucleotide-binding</keyword>
<evidence type="ECO:0000256" key="9">
    <source>
        <dbReference type="SAM" id="Phobius"/>
    </source>
</evidence>
<evidence type="ECO:0000259" key="13">
    <source>
        <dbReference type="PROSITE" id="PS50113"/>
    </source>
</evidence>
<dbReference type="InterPro" id="IPR035965">
    <property type="entry name" value="PAS-like_dom_sf"/>
</dbReference>
<keyword evidence="9" id="KW-1133">Transmembrane helix</keyword>
<feature type="transmembrane region" description="Helical" evidence="9">
    <location>
        <begin position="113"/>
        <end position="133"/>
    </location>
</feature>
<name>A0A1J5TFA5_9ZZZZ</name>
<dbReference type="InterPro" id="IPR004358">
    <property type="entry name" value="Sig_transdc_His_kin-like_C"/>
</dbReference>
<evidence type="ECO:0000256" key="7">
    <source>
        <dbReference type="ARBA" id="ARBA00022840"/>
    </source>
</evidence>
<dbReference type="SMART" id="SM00387">
    <property type="entry name" value="HATPase_c"/>
    <property type="match status" value="1"/>
</dbReference>
<feature type="transmembrane region" description="Helical" evidence="9">
    <location>
        <begin position="51"/>
        <end position="68"/>
    </location>
</feature>
<dbReference type="InterPro" id="IPR036097">
    <property type="entry name" value="HisK_dim/P_sf"/>
</dbReference>
<dbReference type="InterPro" id="IPR001789">
    <property type="entry name" value="Sig_transdc_resp-reg_receiver"/>
</dbReference>
<feature type="domain" description="PAS" evidence="12">
    <location>
        <begin position="517"/>
        <end position="589"/>
    </location>
</feature>
<dbReference type="InterPro" id="IPR000700">
    <property type="entry name" value="PAS-assoc_C"/>
</dbReference>
<dbReference type="FunFam" id="3.30.565.10:FF:000010">
    <property type="entry name" value="Sensor histidine kinase RcsC"/>
    <property type="match status" value="1"/>
</dbReference>
<dbReference type="SUPFAM" id="SSF47384">
    <property type="entry name" value="Homodimeric domain of signal transducing histidine kinase"/>
    <property type="match status" value="1"/>
</dbReference>
<feature type="domain" description="PAS" evidence="12">
    <location>
        <begin position="650"/>
        <end position="721"/>
    </location>
</feature>
<feature type="transmembrane region" description="Helical" evidence="9">
    <location>
        <begin position="12"/>
        <end position="31"/>
    </location>
</feature>
<dbReference type="Pfam" id="PF03924">
    <property type="entry name" value="CHASE"/>
    <property type="match status" value="1"/>
</dbReference>
<dbReference type="PROSITE" id="PS50839">
    <property type="entry name" value="CHASE"/>
    <property type="match status" value="1"/>
</dbReference>
<dbReference type="PROSITE" id="PS50113">
    <property type="entry name" value="PAC"/>
    <property type="match status" value="2"/>
</dbReference>
<dbReference type="EMBL" id="MLJW01000010">
    <property type="protein sequence ID" value="OIR15021.1"/>
    <property type="molecule type" value="Genomic_DNA"/>
</dbReference>
<evidence type="ECO:0000256" key="3">
    <source>
        <dbReference type="ARBA" id="ARBA00022553"/>
    </source>
</evidence>
<dbReference type="NCBIfam" id="TIGR00229">
    <property type="entry name" value="sensory_box"/>
    <property type="match status" value="2"/>
</dbReference>
<feature type="transmembrane region" description="Helical" evidence="9">
    <location>
        <begin position="213"/>
        <end position="234"/>
    </location>
</feature>
<keyword evidence="3" id="KW-0597">Phosphoprotein</keyword>
<dbReference type="Pfam" id="PF13426">
    <property type="entry name" value="PAS_9"/>
    <property type="match status" value="1"/>
</dbReference>
<dbReference type="EC" id="2.7.13.3" evidence="2"/>
<dbReference type="InterPro" id="IPR036890">
    <property type="entry name" value="HATPase_C_sf"/>
</dbReference>
<dbReference type="SMART" id="SM00448">
    <property type="entry name" value="REC"/>
    <property type="match status" value="2"/>
</dbReference>
<evidence type="ECO:0000313" key="15">
    <source>
        <dbReference type="EMBL" id="OIR15021.1"/>
    </source>
</evidence>
<feature type="domain" description="Response regulatory" evidence="11">
    <location>
        <begin position="1042"/>
        <end position="1153"/>
    </location>
</feature>
<organism evidence="15">
    <name type="scientific">mine drainage metagenome</name>
    <dbReference type="NCBI Taxonomy" id="410659"/>
    <lineage>
        <taxon>unclassified sequences</taxon>
        <taxon>metagenomes</taxon>
        <taxon>ecological metagenomes</taxon>
    </lineage>
</organism>
<dbReference type="FunFam" id="1.10.287.130:FF:000002">
    <property type="entry name" value="Two-component osmosensing histidine kinase"/>
    <property type="match status" value="1"/>
</dbReference>